<keyword evidence="2" id="KW-1185">Reference proteome</keyword>
<proteinExistence type="predicted"/>
<protein>
    <submittedName>
        <fullName evidence="1">Uncharacterized protein</fullName>
    </submittedName>
</protein>
<accession>A0ACC0NHV0</accession>
<organism evidence="1 2">
    <name type="scientific">Rhododendron molle</name>
    <name type="common">Chinese azalea</name>
    <name type="synonym">Azalea mollis</name>
    <dbReference type="NCBI Taxonomy" id="49168"/>
    <lineage>
        <taxon>Eukaryota</taxon>
        <taxon>Viridiplantae</taxon>
        <taxon>Streptophyta</taxon>
        <taxon>Embryophyta</taxon>
        <taxon>Tracheophyta</taxon>
        <taxon>Spermatophyta</taxon>
        <taxon>Magnoliopsida</taxon>
        <taxon>eudicotyledons</taxon>
        <taxon>Gunneridae</taxon>
        <taxon>Pentapetalae</taxon>
        <taxon>asterids</taxon>
        <taxon>Ericales</taxon>
        <taxon>Ericaceae</taxon>
        <taxon>Ericoideae</taxon>
        <taxon>Rhodoreae</taxon>
        <taxon>Rhododendron</taxon>
    </lineage>
</organism>
<name>A0ACC0NHV0_RHOML</name>
<gene>
    <name evidence="1" type="ORF">RHMOL_Rhmol06G0306800</name>
</gene>
<evidence type="ECO:0000313" key="1">
    <source>
        <dbReference type="EMBL" id="KAI8552937.1"/>
    </source>
</evidence>
<dbReference type="EMBL" id="CM046393">
    <property type="protein sequence ID" value="KAI8552937.1"/>
    <property type="molecule type" value="Genomic_DNA"/>
</dbReference>
<evidence type="ECO:0000313" key="2">
    <source>
        <dbReference type="Proteomes" id="UP001062846"/>
    </source>
</evidence>
<dbReference type="Proteomes" id="UP001062846">
    <property type="component" value="Chromosome 6"/>
</dbReference>
<comment type="caution">
    <text evidence="1">The sequence shown here is derived from an EMBL/GenBank/DDBJ whole genome shotgun (WGS) entry which is preliminary data.</text>
</comment>
<sequence>MKLSSVRQSIEIHRALSQVSERAPKEVSYYLLNIQSETRGNLEVRYRLSKNVSKQASLEKTVPAEDEEDSRMALAFLTEVTGICTNNFDLPLNTKNGFPVFATVVEANYVTKKQDLFSAYKLTEEDKEEIEKLSKDPNIGEKIIKSIAPSIYGHEDIKTAIALAMFGGQEKNVNRKHRLRGDINVLLLGDPGTAESQFLD</sequence>
<reference evidence="1" key="1">
    <citation type="submission" date="2022-02" db="EMBL/GenBank/DDBJ databases">
        <title>Plant Genome Project.</title>
        <authorList>
            <person name="Zhang R.-G."/>
        </authorList>
    </citation>
    <scope>NUCLEOTIDE SEQUENCE</scope>
    <source>
        <strain evidence="1">AT1</strain>
    </source>
</reference>